<sequence length="210" mass="21738">MTEQKYSSMRAAMVESQLRTSDVGDQRVIAAMAKVPREDFVPAQRRAMTYIDRPIPLAGGRSLNPPLVTGRLLDEAHVVPGDKVLLIGAATGYAAALLSELGAQVTAVEEEGGAEIALSGVTVVRGPLNAGAADGAPYDLLFIDGAVEEVPATLVQQLAEDARVVTGVVDRGVTRLCGGRVVAGVLGLSSLADIEMVALPGFGAPKGFVF</sequence>
<comment type="similarity">
    <text evidence="1">Belongs to the methyltransferase superfamily. L-isoaspartyl/D-aspartyl protein methyltransferase family.</text>
</comment>
<proteinExistence type="inferred from homology"/>
<keyword evidence="4" id="KW-0489">Methyltransferase</keyword>
<evidence type="ECO:0000313" key="5">
    <source>
        <dbReference type="Proteomes" id="UP000052232"/>
    </source>
</evidence>
<dbReference type="Pfam" id="PF01135">
    <property type="entry name" value="PCMT"/>
    <property type="match status" value="1"/>
</dbReference>
<dbReference type="SUPFAM" id="SSF53335">
    <property type="entry name" value="S-adenosyl-L-methionine-dependent methyltransferases"/>
    <property type="match status" value="1"/>
</dbReference>
<evidence type="ECO:0000313" key="4">
    <source>
        <dbReference type="EMBL" id="KMS57326.1"/>
    </source>
</evidence>
<gene>
    <name evidence="4" type="ORF">V473_03655</name>
</gene>
<keyword evidence="4" id="KW-0808">Transferase</keyword>
<protein>
    <recommendedName>
        <fullName evidence="2">Protein-L-isoaspartate O-methyltransferase</fullName>
    </recommendedName>
    <alternativeName>
        <fullName evidence="3">Protein L-isoaspartyl methyltransferase</fullName>
    </alternativeName>
</protein>
<dbReference type="RefSeq" id="WP_066600661.1">
    <property type="nucleotide sequence ID" value="NZ_KQ130434.1"/>
</dbReference>
<dbReference type="PANTHER" id="PTHR11579">
    <property type="entry name" value="PROTEIN-L-ISOASPARTATE O-METHYLTRANSFERASE"/>
    <property type="match status" value="1"/>
</dbReference>
<comment type="caution">
    <text evidence="4">The sequence shown here is derived from an EMBL/GenBank/DDBJ whole genome shotgun (WGS) entry which is preliminary data.</text>
</comment>
<dbReference type="Proteomes" id="UP000052232">
    <property type="component" value="Unassembled WGS sequence"/>
</dbReference>
<dbReference type="InterPro" id="IPR000682">
    <property type="entry name" value="PCMT"/>
</dbReference>
<dbReference type="PANTHER" id="PTHR11579:SF18">
    <property type="entry name" value="PROTEIN-L-ISOASPARTATE O-METHYLTRANSFERASE"/>
    <property type="match status" value="1"/>
</dbReference>
<evidence type="ECO:0000256" key="1">
    <source>
        <dbReference type="ARBA" id="ARBA00005369"/>
    </source>
</evidence>
<evidence type="ECO:0000256" key="2">
    <source>
        <dbReference type="ARBA" id="ARBA00013346"/>
    </source>
</evidence>
<keyword evidence="5" id="KW-1185">Reference proteome</keyword>
<dbReference type="AlphaFoldDB" id="A0A0J7Y0A0"/>
<dbReference type="PATRIC" id="fig|1420583.3.peg.740"/>
<dbReference type="STRING" id="1420583.V473_03655"/>
<dbReference type="EMBL" id="JACT01000001">
    <property type="protein sequence ID" value="KMS57326.1"/>
    <property type="molecule type" value="Genomic_DNA"/>
</dbReference>
<dbReference type="InterPro" id="IPR029063">
    <property type="entry name" value="SAM-dependent_MTases_sf"/>
</dbReference>
<dbReference type="GO" id="GO:0005737">
    <property type="term" value="C:cytoplasm"/>
    <property type="evidence" value="ECO:0007669"/>
    <property type="project" value="TreeGrafter"/>
</dbReference>
<reference evidence="4 5" key="1">
    <citation type="journal article" date="2015" name="G3 (Bethesda)">
        <title>Insights into Ongoing Evolution of the Hexachlorocyclohexane Catabolic Pathway from Comparative Genomics of Ten Sphingomonadaceae Strains.</title>
        <authorList>
            <person name="Pearce S.L."/>
            <person name="Oakeshott J.G."/>
            <person name="Pandey G."/>
        </authorList>
    </citation>
    <scope>NUCLEOTIDE SEQUENCE [LARGE SCALE GENOMIC DNA]</scope>
    <source>
        <strain evidence="4 5">LL01</strain>
    </source>
</reference>
<evidence type="ECO:0000256" key="3">
    <source>
        <dbReference type="ARBA" id="ARBA00030757"/>
    </source>
</evidence>
<name>A0A0J7Y0A0_9SPHN</name>
<dbReference type="Gene3D" id="3.40.50.150">
    <property type="entry name" value="Vaccinia Virus protein VP39"/>
    <property type="match status" value="1"/>
</dbReference>
<dbReference type="GO" id="GO:0032259">
    <property type="term" value="P:methylation"/>
    <property type="evidence" value="ECO:0007669"/>
    <property type="project" value="UniProtKB-KW"/>
</dbReference>
<organism evidence="4 5">
    <name type="scientific">Sphingobium cupriresistens LL01</name>
    <dbReference type="NCBI Taxonomy" id="1420583"/>
    <lineage>
        <taxon>Bacteria</taxon>
        <taxon>Pseudomonadati</taxon>
        <taxon>Pseudomonadota</taxon>
        <taxon>Alphaproteobacteria</taxon>
        <taxon>Sphingomonadales</taxon>
        <taxon>Sphingomonadaceae</taxon>
        <taxon>Sphingobium</taxon>
    </lineage>
</organism>
<accession>A0A0J7Y0A0</accession>
<dbReference type="GO" id="GO:0004719">
    <property type="term" value="F:protein-L-isoaspartate (D-aspartate) O-methyltransferase activity"/>
    <property type="evidence" value="ECO:0007669"/>
    <property type="project" value="InterPro"/>
</dbReference>